<dbReference type="GO" id="GO:0042262">
    <property type="term" value="P:DNA protection"/>
    <property type="evidence" value="ECO:0007669"/>
    <property type="project" value="TreeGrafter"/>
</dbReference>
<dbReference type="GO" id="GO:0047840">
    <property type="term" value="F:dCTP diphosphatase activity"/>
    <property type="evidence" value="ECO:0007669"/>
    <property type="project" value="TreeGrafter"/>
</dbReference>
<dbReference type="GO" id="GO:0006253">
    <property type="term" value="P:dCTP catabolic process"/>
    <property type="evidence" value="ECO:0007669"/>
    <property type="project" value="TreeGrafter"/>
</dbReference>
<dbReference type="PANTHER" id="PTHR46523">
    <property type="entry name" value="DCTP PYROPHOSPHATASE 1"/>
    <property type="match status" value="1"/>
</dbReference>
<dbReference type="GO" id="GO:0005829">
    <property type="term" value="C:cytosol"/>
    <property type="evidence" value="ECO:0007669"/>
    <property type="project" value="TreeGrafter"/>
</dbReference>
<dbReference type="Proteomes" id="UP000484885">
    <property type="component" value="Unassembled WGS sequence"/>
</dbReference>
<comment type="caution">
    <text evidence="1">The sequence shown here is derived from an EMBL/GenBank/DDBJ whole genome shotgun (WGS) entry which is preliminary data.</text>
</comment>
<dbReference type="CDD" id="cd11537">
    <property type="entry name" value="NTP-PPase_RS21-C6_like"/>
    <property type="match status" value="1"/>
</dbReference>
<organism evidence="1 2">
    <name type="scientific">Wenzhouxiangella limi</name>
    <dbReference type="NCBI Taxonomy" id="2707351"/>
    <lineage>
        <taxon>Bacteria</taxon>
        <taxon>Pseudomonadati</taxon>
        <taxon>Pseudomonadota</taxon>
        <taxon>Gammaproteobacteria</taxon>
        <taxon>Chromatiales</taxon>
        <taxon>Wenzhouxiangellaceae</taxon>
        <taxon>Wenzhouxiangella</taxon>
    </lineage>
</organism>
<dbReference type="PIRSF" id="PIRSF029826">
    <property type="entry name" value="UCP029826_pph"/>
    <property type="match status" value="1"/>
</dbReference>
<dbReference type="AlphaFoldDB" id="A0A845V1R1"/>
<reference evidence="1 2" key="1">
    <citation type="submission" date="2020-02" db="EMBL/GenBank/DDBJ databases">
        <authorList>
            <person name="Zhang X.-Y."/>
        </authorList>
    </citation>
    <scope>NUCLEOTIDE SEQUENCE [LARGE SCALE GENOMIC DNA]</scope>
    <source>
        <strain evidence="1 2">C33</strain>
    </source>
</reference>
<accession>A0A845V1R1</accession>
<proteinExistence type="predicted"/>
<dbReference type="InterPro" id="IPR052555">
    <property type="entry name" value="dCTP_Pyrophosphatase"/>
</dbReference>
<protein>
    <submittedName>
        <fullName evidence="1">Nucleotide pyrophosphohydrolase</fullName>
    </submittedName>
</protein>
<dbReference type="PANTHER" id="PTHR46523:SF1">
    <property type="entry name" value="DCTP PYROPHOSPHATASE 1"/>
    <property type="match status" value="1"/>
</dbReference>
<evidence type="ECO:0000313" key="1">
    <source>
        <dbReference type="EMBL" id="NDY97038.1"/>
    </source>
</evidence>
<keyword evidence="1" id="KW-0378">Hydrolase</keyword>
<gene>
    <name evidence="1" type="ORF">G3I74_15005</name>
</gene>
<dbReference type="SUPFAM" id="SSF101386">
    <property type="entry name" value="all-alpha NTP pyrophosphatases"/>
    <property type="match status" value="1"/>
</dbReference>
<dbReference type="Pfam" id="PF12643">
    <property type="entry name" value="MazG-like"/>
    <property type="match status" value="1"/>
</dbReference>
<evidence type="ECO:0000313" key="2">
    <source>
        <dbReference type="Proteomes" id="UP000484885"/>
    </source>
</evidence>
<dbReference type="EMBL" id="JAAGSC010000044">
    <property type="protein sequence ID" value="NDY97038.1"/>
    <property type="molecule type" value="Genomic_DNA"/>
</dbReference>
<name>A0A845V1R1_9GAMM</name>
<dbReference type="RefSeq" id="WP_164212409.1">
    <property type="nucleotide sequence ID" value="NZ_JAAGSC010000044.1"/>
</dbReference>
<dbReference type="Gene3D" id="1.10.287.1080">
    <property type="entry name" value="MazG-like"/>
    <property type="match status" value="1"/>
</dbReference>
<keyword evidence="2" id="KW-1185">Reference proteome</keyword>
<sequence>MPEWPELENFQSEFRAFVAERDWAQFHTPKNLAMALAGEVGELLEHFQWLTGEQSAELSPEQFEEVAHEIADVQIYLAALADRLGLEIGPAVARKMALNAAKYPADQARGSAAKYTAYQSVGSPTGESRPKKP</sequence>
<dbReference type="InterPro" id="IPR025984">
    <property type="entry name" value="DCTPP"/>
</dbReference>